<evidence type="ECO:0000256" key="1">
    <source>
        <dbReference type="SAM" id="MobiDB-lite"/>
    </source>
</evidence>
<keyword evidence="3" id="KW-1185">Reference proteome</keyword>
<dbReference type="AlphaFoldDB" id="A0A9Q1EK45"/>
<evidence type="ECO:0000313" key="2">
    <source>
        <dbReference type="EMBL" id="KAJ8340281.1"/>
    </source>
</evidence>
<reference evidence="2" key="1">
    <citation type="journal article" date="2023" name="Science">
        <title>Genome structures resolve the early diversification of teleost fishes.</title>
        <authorList>
            <person name="Parey E."/>
            <person name="Louis A."/>
            <person name="Montfort J."/>
            <person name="Bouchez O."/>
            <person name="Roques C."/>
            <person name="Iampietro C."/>
            <person name="Lluch J."/>
            <person name="Castinel A."/>
            <person name="Donnadieu C."/>
            <person name="Desvignes T."/>
            <person name="Floi Bucao C."/>
            <person name="Jouanno E."/>
            <person name="Wen M."/>
            <person name="Mejri S."/>
            <person name="Dirks R."/>
            <person name="Jansen H."/>
            <person name="Henkel C."/>
            <person name="Chen W.J."/>
            <person name="Zahm M."/>
            <person name="Cabau C."/>
            <person name="Klopp C."/>
            <person name="Thompson A.W."/>
            <person name="Robinson-Rechavi M."/>
            <person name="Braasch I."/>
            <person name="Lecointre G."/>
            <person name="Bobe J."/>
            <person name="Postlethwait J.H."/>
            <person name="Berthelot C."/>
            <person name="Roest Crollius H."/>
            <person name="Guiguen Y."/>
        </authorList>
    </citation>
    <scope>NUCLEOTIDE SEQUENCE</scope>
    <source>
        <strain evidence="2">WJC10195</strain>
    </source>
</reference>
<proteinExistence type="predicted"/>
<gene>
    <name evidence="2" type="ORF">SKAU_G00349140</name>
</gene>
<dbReference type="Proteomes" id="UP001152622">
    <property type="component" value="Chromosome 16"/>
</dbReference>
<feature type="region of interest" description="Disordered" evidence="1">
    <location>
        <begin position="191"/>
        <end position="241"/>
    </location>
</feature>
<organism evidence="2 3">
    <name type="scientific">Synaphobranchus kaupii</name>
    <name type="common">Kaup's arrowtooth eel</name>
    <dbReference type="NCBI Taxonomy" id="118154"/>
    <lineage>
        <taxon>Eukaryota</taxon>
        <taxon>Metazoa</taxon>
        <taxon>Chordata</taxon>
        <taxon>Craniata</taxon>
        <taxon>Vertebrata</taxon>
        <taxon>Euteleostomi</taxon>
        <taxon>Actinopterygii</taxon>
        <taxon>Neopterygii</taxon>
        <taxon>Teleostei</taxon>
        <taxon>Anguilliformes</taxon>
        <taxon>Synaphobranchidae</taxon>
        <taxon>Synaphobranchus</taxon>
    </lineage>
</organism>
<dbReference type="EMBL" id="JAINUF010000016">
    <property type="protein sequence ID" value="KAJ8340281.1"/>
    <property type="molecule type" value="Genomic_DNA"/>
</dbReference>
<feature type="region of interest" description="Disordered" evidence="1">
    <location>
        <begin position="399"/>
        <end position="432"/>
    </location>
</feature>
<feature type="compositionally biased region" description="Basic and acidic residues" evidence="1">
    <location>
        <begin position="419"/>
        <end position="428"/>
    </location>
</feature>
<protein>
    <submittedName>
        <fullName evidence="2">Uncharacterized protein</fullName>
    </submittedName>
</protein>
<evidence type="ECO:0000313" key="3">
    <source>
        <dbReference type="Proteomes" id="UP001152622"/>
    </source>
</evidence>
<name>A0A9Q1EK45_SYNKA</name>
<feature type="region of interest" description="Disordered" evidence="1">
    <location>
        <begin position="18"/>
        <end position="49"/>
    </location>
</feature>
<sequence length="511" mass="55689">MRDRAEAAEGCQIMLQGQRAALKGDRREEPLSAVRSARPNDSSPAPNHFLLRALRAPISRRTTQDPPQPLISDKHNYLSVGACGSDRQSTAYATATETPGASRHLLGFANYAGARERCKQKSRDRQVIAKSHLKLGGSSLGSALGVQEFHNRKWSAGTSGKPVRSALRAGRRRARSRPAQDVFLPAPVPLQILPAPPSASPGTHRPHGPKERRETPTAGDVPGTQTVGSFPHPASAASNPALIRERRQRVPSEIERGWMLIRPVKSLGLLCTAQSNSHRFWRLPRGLRSGIWKAASGRRHPPILPLNGRVSSARVRRCPLHAFITRGVKTGSARQSAERCAPLAPMLTPEIRNAFGVQAMSSVDQLAPAAGSGQSPTTLLTAAVPFPISRSESAYLAVSKEKVHKHSGVGESDSSGPDPRPRKAETGHRQKVRPLQRFKDPRIHRGVDMAITCTARRLSQTLAESRLGLYPGLPGRPSDARARERTCQPRRGVYRFAFARGESHWSVQLRA</sequence>
<comment type="caution">
    <text evidence="2">The sequence shown here is derived from an EMBL/GenBank/DDBJ whole genome shotgun (WGS) entry which is preliminary data.</text>
</comment>
<accession>A0A9Q1EK45</accession>